<gene>
    <name evidence="2" type="ORF">M9458_029210</name>
</gene>
<dbReference type="AlphaFoldDB" id="A0ABD0PS68"/>
<evidence type="ECO:0000313" key="2">
    <source>
        <dbReference type="EMBL" id="KAL0176880.1"/>
    </source>
</evidence>
<dbReference type="Gene3D" id="3.40.50.300">
    <property type="entry name" value="P-loop containing nucleotide triphosphate hydrolases"/>
    <property type="match status" value="1"/>
</dbReference>
<organism evidence="2 3">
    <name type="scientific">Cirrhinus mrigala</name>
    <name type="common">Mrigala</name>
    <dbReference type="NCBI Taxonomy" id="683832"/>
    <lineage>
        <taxon>Eukaryota</taxon>
        <taxon>Metazoa</taxon>
        <taxon>Chordata</taxon>
        <taxon>Craniata</taxon>
        <taxon>Vertebrata</taxon>
        <taxon>Euteleostomi</taxon>
        <taxon>Actinopterygii</taxon>
        <taxon>Neopterygii</taxon>
        <taxon>Teleostei</taxon>
        <taxon>Ostariophysi</taxon>
        <taxon>Cypriniformes</taxon>
        <taxon>Cyprinidae</taxon>
        <taxon>Labeoninae</taxon>
        <taxon>Labeonini</taxon>
        <taxon>Cirrhinus</taxon>
    </lineage>
</organism>
<feature type="non-terminal residue" evidence="2">
    <location>
        <position position="52"/>
    </location>
</feature>
<dbReference type="Proteomes" id="UP001529510">
    <property type="component" value="Unassembled WGS sequence"/>
</dbReference>
<dbReference type="InterPro" id="IPR039421">
    <property type="entry name" value="Type_1_exporter"/>
</dbReference>
<reference evidence="2 3" key="1">
    <citation type="submission" date="2024-05" db="EMBL/GenBank/DDBJ databases">
        <title>Genome sequencing and assembly of Indian major carp, Cirrhinus mrigala (Hamilton, 1822).</title>
        <authorList>
            <person name="Mohindra V."/>
            <person name="Chowdhury L.M."/>
            <person name="Lal K."/>
            <person name="Jena J.K."/>
        </authorList>
    </citation>
    <scope>NUCLEOTIDE SEQUENCE [LARGE SCALE GENOMIC DNA]</scope>
    <source>
        <strain evidence="2">CM1030</strain>
        <tissue evidence="2">Blood</tissue>
    </source>
</reference>
<name>A0ABD0PS68_CIRMR</name>
<keyword evidence="3" id="KW-1185">Reference proteome</keyword>
<dbReference type="InterPro" id="IPR027417">
    <property type="entry name" value="P-loop_NTPase"/>
</dbReference>
<evidence type="ECO:0000313" key="3">
    <source>
        <dbReference type="Proteomes" id="UP001529510"/>
    </source>
</evidence>
<sequence>MAPPLLVTPQEATIRFEDVYFEYLEGQKVLNGVSFEVPAGKKVAIVGGSGSG</sequence>
<protein>
    <recommendedName>
        <fullName evidence="4">ABC transporter ATP-binding protein</fullName>
    </recommendedName>
</protein>
<accession>A0ABD0PS68</accession>
<evidence type="ECO:0008006" key="4">
    <source>
        <dbReference type="Google" id="ProtNLM"/>
    </source>
</evidence>
<dbReference type="SUPFAM" id="SSF52540">
    <property type="entry name" value="P-loop containing nucleoside triphosphate hydrolases"/>
    <property type="match status" value="1"/>
</dbReference>
<dbReference type="PANTHER" id="PTHR24221:SF402">
    <property type="entry name" value="IRON-SULFUR CLUSTERS TRANSPORTER ABCB7, MITOCHONDRIAL"/>
    <property type="match status" value="1"/>
</dbReference>
<proteinExistence type="predicted"/>
<dbReference type="PANTHER" id="PTHR24221">
    <property type="entry name" value="ATP-BINDING CASSETTE SUB-FAMILY B"/>
    <property type="match status" value="1"/>
</dbReference>
<evidence type="ECO:0000256" key="1">
    <source>
        <dbReference type="ARBA" id="ARBA00022448"/>
    </source>
</evidence>
<comment type="caution">
    <text evidence="2">The sequence shown here is derived from an EMBL/GenBank/DDBJ whole genome shotgun (WGS) entry which is preliminary data.</text>
</comment>
<keyword evidence="1" id="KW-0813">Transport</keyword>
<dbReference type="EMBL" id="JAMKFB020000014">
    <property type="protein sequence ID" value="KAL0176880.1"/>
    <property type="molecule type" value="Genomic_DNA"/>
</dbReference>